<feature type="chain" id="PRO_5016425660" evidence="2">
    <location>
        <begin position="27"/>
        <end position="470"/>
    </location>
</feature>
<name>A0A316VKA9_9BASI</name>
<proteinExistence type="predicted"/>
<evidence type="ECO:0000256" key="1">
    <source>
        <dbReference type="SAM" id="MobiDB-lite"/>
    </source>
</evidence>
<feature type="compositionally biased region" description="Low complexity" evidence="1">
    <location>
        <begin position="289"/>
        <end position="315"/>
    </location>
</feature>
<protein>
    <submittedName>
        <fullName evidence="3">Uncharacterized protein</fullName>
    </submittedName>
</protein>
<feature type="region of interest" description="Disordered" evidence="1">
    <location>
        <begin position="127"/>
        <end position="159"/>
    </location>
</feature>
<evidence type="ECO:0000313" key="4">
    <source>
        <dbReference type="Proteomes" id="UP000245771"/>
    </source>
</evidence>
<dbReference type="Proteomes" id="UP000245771">
    <property type="component" value="Unassembled WGS sequence"/>
</dbReference>
<dbReference type="RefSeq" id="XP_025357966.1">
    <property type="nucleotide sequence ID" value="XM_025500711.1"/>
</dbReference>
<dbReference type="AlphaFoldDB" id="A0A316VKA9"/>
<feature type="compositionally biased region" description="Low complexity" evidence="1">
    <location>
        <begin position="29"/>
        <end position="39"/>
    </location>
</feature>
<keyword evidence="4" id="KW-1185">Reference proteome</keyword>
<organism evidence="3 4">
    <name type="scientific">Meira miltonrushii</name>
    <dbReference type="NCBI Taxonomy" id="1280837"/>
    <lineage>
        <taxon>Eukaryota</taxon>
        <taxon>Fungi</taxon>
        <taxon>Dikarya</taxon>
        <taxon>Basidiomycota</taxon>
        <taxon>Ustilaginomycotina</taxon>
        <taxon>Exobasidiomycetes</taxon>
        <taxon>Exobasidiales</taxon>
        <taxon>Brachybasidiaceae</taxon>
        <taxon>Meira</taxon>
    </lineage>
</organism>
<gene>
    <name evidence="3" type="ORF">FA14DRAFT_176951</name>
</gene>
<evidence type="ECO:0000256" key="2">
    <source>
        <dbReference type="SAM" id="SignalP"/>
    </source>
</evidence>
<dbReference type="GeneID" id="37022492"/>
<feature type="region of interest" description="Disordered" evidence="1">
    <location>
        <begin position="29"/>
        <end position="59"/>
    </location>
</feature>
<feature type="compositionally biased region" description="Low complexity" evidence="1">
    <location>
        <begin position="134"/>
        <end position="144"/>
    </location>
</feature>
<keyword evidence="2" id="KW-0732">Signal</keyword>
<feature type="compositionally biased region" description="Polar residues" evidence="1">
    <location>
        <begin position="40"/>
        <end position="59"/>
    </location>
</feature>
<feature type="region of interest" description="Disordered" evidence="1">
    <location>
        <begin position="289"/>
        <end position="334"/>
    </location>
</feature>
<feature type="signal peptide" evidence="2">
    <location>
        <begin position="1"/>
        <end position="26"/>
    </location>
</feature>
<dbReference type="InParanoid" id="A0A316VKA9"/>
<dbReference type="EMBL" id="KZ819602">
    <property type="protein sequence ID" value="PWN37664.1"/>
    <property type="molecule type" value="Genomic_DNA"/>
</dbReference>
<evidence type="ECO:0000313" key="3">
    <source>
        <dbReference type="EMBL" id="PWN37664.1"/>
    </source>
</evidence>
<accession>A0A316VKA9</accession>
<sequence>MRTSHGLLSLYAFCSLLLLRLSFVAGSDPSTSTSQPSSSHAVQRATSNRRNDNIMPSQVRSYHRYEALRHLRQGGQGAYKAIKKGIQASFTSIFTGCVSYGTPVAGVPHGIHNARSGCAACTNTSHFRPHPPRSSHSASTSTSTPPIPNHMSRTPSPPRLVDWEVKVDTYMAEAAEDGLHGIDHAAAAAHTGHDVHHVEWRKGIEAIRNREPINAFHAFKNSRTALKEGMAGCTTISLFACAHYHKNVAKAIFEKPTPENVFHQKIQHIRQNRQQAYQHFDRQIQAIDRQSSTSIPSPSQRTPTPTSPHPQTISTPPAPNHMSRSPSPPRSVDWEDRFHTYMDEAVAHIEHGIHHAGTAARTGHNVHHAEWKKGVEALKNGEPLKAFHAFGNSRTALKEGMVGCTGISCYAYKHFATNWGKAATAICRKPPTEEAFHRNMQEIRQQRQQAYQHFVGQTQAIDRYSGDDKV</sequence>
<reference evidence="3 4" key="1">
    <citation type="journal article" date="2018" name="Mol. Biol. Evol.">
        <title>Broad Genomic Sampling Reveals a Smut Pathogenic Ancestry of the Fungal Clade Ustilaginomycotina.</title>
        <authorList>
            <person name="Kijpornyongpan T."/>
            <person name="Mondo S.J."/>
            <person name="Barry K."/>
            <person name="Sandor L."/>
            <person name="Lee J."/>
            <person name="Lipzen A."/>
            <person name="Pangilinan J."/>
            <person name="LaButti K."/>
            <person name="Hainaut M."/>
            <person name="Henrissat B."/>
            <person name="Grigoriev I.V."/>
            <person name="Spatafora J.W."/>
            <person name="Aime M.C."/>
        </authorList>
    </citation>
    <scope>NUCLEOTIDE SEQUENCE [LARGE SCALE GENOMIC DNA]</scope>
    <source>
        <strain evidence="3 4">MCA 3882</strain>
    </source>
</reference>